<dbReference type="AlphaFoldDB" id="A0A9R1VUT8"/>
<feature type="region of interest" description="Disordered" evidence="1">
    <location>
        <begin position="88"/>
        <end position="108"/>
    </location>
</feature>
<name>A0A9R1VUT8_LACSA</name>
<proteinExistence type="predicted"/>
<accession>A0A9R1VUT8</accession>
<keyword evidence="3" id="KW-1185">Reference proteome</keyword>
<protein>
    <submittedName>
        <fullName evidence="2">Uncharacterized protein</fullName>
    </submittedName>
</protein>
<dbReference type="Proteomes" id="UP000235145">
    <property type="component" value="Unassembled WGS sequence"/>
</dbReference>
<sequence>MVWLLFGTWGGITRMWVSYNHLCIHVNGYQVGKRCILLKPKKKSTISIVEKEDFVRGNTTSRAHRLVICKKCNNVGHNVRTCKWKRPIVSGGGGQSKFKGKGKGKATT</sequence>
<evidence type="ECO:0000313" key="2">
    <source>
        <dbReference type="EMBL" id="KAJ0214312.1"/>
    </source>
</evidence>
<evidence type="ECO:0000256" key="1">
    <source>
        <dbReference type="SAM" id="MobiDB-lite"/>
    </source>
</evidence>
<organism evidence="2 3">
    <name type="scientific">Lactuca sativa</name>
    <name type="common">Garden lettuce</name>
    <dbReference type="NCBI Taxonomy" id="4236"/>
    <lineage>
        <taxon>Eukaryota</taxon>
        <taxon>Viridiplantae</taxon>
        <taxon>Streptophyta</taxon>
        <taxon>Embryophyta</taxon>
        <taxon>Tracheophyta</taxon>
        <taxon>Spermatophyta</taxon>
        <taxon>Magnoliopsida</taxon>
        <taxon>eudicotyledons</taxon>
        <taxon>Gunneridae</taxon>
        <taxon>Pentapetalae</taxon>
        <taxon>asterids</taxon>
        <taxon>campanulids</taxon>
        <taxon>Asterales</taxon>
        <taxon>Asteraceae</taxon>
        <taxon>Cichorioideae</taxon>
        <taxon>Cichorieae</taxon>
        <taxon>Lactucinae</taxon>
        <taxon>Lactuca</taxon>
    </lineage>
</organism>
<evidence type="ECO:0000313" key="3">
    <source>
        <dbReference type="Proteomes" id="UP000235145"/>
    </source>
</evidence>
<comment type="caution">
    <text evidence="2">The sequence shown here is derived from an EMBL/GenBank/DDBJ whole genome shotgun (WGS) entry which is preliminary data.</text>
</comment>
<dbReference type="EMBL" id="NBSK02000004">
    <property type="protein sequence ID" value="KAJ0214312.1"/>
    <property type="molecule type" value="Genomic_DNA"/>
</dbReference>
<gene>
    <name evidence="2" type="ORF">LSAT_V11C400172500</name>
</gene>
<feature type="compositionally biased region" description="Basic residues" evidence="1">
    <location>
        <begin position="98"/>
        <end position="108"/>
    </location>
</feature>
<reference evidence="2 3" key="1">
    <citation type="journal article" date="2017" name="Nat. Commun.">
        <title>Genome assembly with in vitro proximity ligation data and whole-genome triplication in lettuce.</title>
        <authorList>
            <person name="Reyes-Chin-Wo S."/>
            <person name="Wang Z."/>
            <person name="Yang X."/>
            <person name="Kozik A."/>
            <person name="Arikit S."/>
            <person name="Song C."/>
            <person name="Xia L."/>
            <person name="Froenicke L."/>
            <person name="Lavelle D.O."/>
            <person name="Truco M.J."/>
            <person name="Xia R."/>
            <person name="Zhu S."/>
            <person name="Xu C."/>
            <person name="Xu H."/>
            <person name="Xu X."/>
            <person name="Cox K."/>
            <person name="Korf I."/>
            <person name="Meyers B.C."/>
            <person name="Michelmore R.W."/>
        </authorList>
    </citation>
    <scope>NUCLEOTIDE SEQUENCE [LARGE SCALE GENOMIC DNA]</scope>
    <source>
        <strain evidence="3">cv. Salinas</strain>
        <tissue evidence="2">Seedlings</tissue>
    </source>
</reference>